<dbReference type="AlphaFoldDB" id="A0A1V9YGW3"/>
<dbReference type="Gene3D" id="3.80.10.10">
    <property type="entry name" value="Ribonuclease Inhibitor"/>
    <property type="match status" value="1"/>
</dbReference>
<dbReference type="InterPro" id="IPR001611">
    <property type="entry name" value="Leu-rich_rpt"/>
</dbReference>
<protein>
    <submittedName>
        <fullName evidence="4">Uncharacterized protein</fullName>
    </submittedName>
</protein>
<dbReference type="OrthoDB" id="120976at2759"/>
<sequence length="498" mass="53349">MLEPEIIEAVAGYIACPETWFAFLSALPSYALRPPLQSQLRLYPAVLPRGPRLVLHKISPEHVADIRTAMALYSTVELADWSAPSRNVACVGGTADVAVSNVKSLAALEVAVRSWPMRLIGVKLDVGPEALFSAAHAVAASHLLRDTCPNLASLDVCWQRPVEPAEQDALVTCICASKLAHLRLASFMTIVMSDDNTRRLAAWMRSAPLASVVFESVAFAMQSEALVCHALRRQAPALTSLKLAFTSSLARALLNGRRLPRTLPSLEIVGSIETVDVAPSMAAMMAESLADSKLTHCTLSSNHCLHNPEVACLLLGALPHMTDLVYLNLTYNGLDTLACEVLAAHLPKIPQLQTLNLENNFLRDVGAAIIATALPHCATLTTLHLGHNFIGDVGVRALCMAVPGCRRLSTLTLGGNDVTAIGAAQLAKMVQVTSTLTTLDVALNPHLQADGVLRLLNGLHASPQRVQLTVSGRSLPPKQLRKCQSLIEQLDLPATLLL</sequence>
<dbReference type="SMART" id="SM00368">
    <property type="entry name" value="LRR_RI"/>
    <property type="match status" value="5"/>
</dbReference>
<dbReference type="PANTHER" id="PTHR24107:SF2">
    <property type="entry name" value="NLR FAMILY CARD DOMAIN CONTAINING 3"/>
    <property type="match status" value="1"/>
</dbReference>
<evidence type="ECO:0000256" key="3">
    <source>
        <dbReference type="ARBA" id="ARBA00023212"/>
    </source>
</evidence>
<comment type="subcellular location">
    <subcellularLocation>
        <location evidence="1">Cytoplasm</location>
        <location evidence="1">Cytoskeleton</location>
    </subcellularLocation>
</comment>
<evidence type="ECO:0000256" key="1">
    <source>
        <dbReference type="ARBA" id="ARBA00004245"/>
    </source>
</evidence>
<proteinExistence type="predicted"/>
<dbReference type="PANTHER" id="PTHR24107">
    <property type="entry name" value="YNEIN REGULATORY COMPLEX SUBUNIT 5"/>
    <property type="match status" value="1"/>
</dbReference>
<dbReference type="InterPro" id="IPR052410">
    <property type="entry name" value="DRC5"/>
</dbReference>
<comment type="caution">
    <text evidence="4">The sequence shown here is derived from an EMBL/GenBank/DDBJ whole genome shotgun (WGS) entry which is preliminary data.</text>
</comment>
<evidence type="ECO:0000256" key="2">
    <source>
        <dbReference type="ARBA" id="ARBA00022490"/>
    </source>
</evidence>
<dbReference type="GO" id="GO:0005856">
    <property type="term" value="C:cytoskeleton"/>
    <property type="evidence" value="ECO:0007669"/>
    <property type="project" value="UniProtKB-SubCell"/>
</dbReference>
<evidence type="ECO:0000313" key="4">
    <source>
        <dbReference type="EMBL" id="OQR84956.1"/>
    </source>
</evidence>
<reference evidence="4 5" key="1">
    <citation type="journal article" date="2014" name="Genome Biol. Evol.">
        <title>The secreted proteins of Achlya hypogyna and Thraustotheca clavata identify the ancestral oomycete secretome and reveal gene acquisitions by horizontal gene transfer.</title>
        <authorList>
            <person name="Misner I."/>
            <person name="Blouin N."/>
            <person name="Leonard G."/>
            <person name="Richards T.A."/>
            <person name="Lane C.E."/>
        </authorList>
    </citation>
    <scope>NUCLEOTIDE SEQUENCE [LARGE SCALE GENOMIC DNA]</scope>
    <source>
        <strain evidence="4 5">ATCC 48635</strain>
    </source>
</reference>
<name>A0A1V9YGW3_ACHHY</name>
<dbReference type="InterPro" id="IPR032675">
    <property type="entry name" value="LRR_dom_sf"/>
</dbReference>
<dbReference type="EMBL" id="JNBR01001829">
    <property type="protein sequence ID" value="OQR84956.1"/>
    <property type="molecule type" value="Genomic_DNA"/>
</dbReference>
<gene>
    <name evidence="4" type="ORF">ACHHYP_12488</name>
</gene>
<dbReference type="Proteomes" id="UP000243579">
    <property type="component" value="Unassembled WGS sequence"/>
</dbReference>
<dbReference type="Pfam" id="PF13516">
    <property type="entry name" value="LRR_6"/>
    <property type="match status" value="1"/>
</dbReference>
<dbReference type="SUPFAM" id="SSF52047">
    <property type="entry name" value="RNI-like"/>
    <property type="match status" value="1"/>
</dbReference>
<keyword evidence="5" id="KW-1185">Reference proteome</keyword>
<keyword evidence="3" id="KW-0206">Cytoskeleton</keyword>
<accession>A0A1V9YGW3</accession>
<organism evidence="4 5">
    <name type="scientific">Achlya hypogyna</name>
    <name type="common">Oomycete</name>
    <name type="synonym">Protoachlya hypogyna</name>
    <dbReference type="NCBI Taxonomy" id="1202772"/>
    <lineage>
        <taxon>Eukaryota</taxon>
        <taxon>Sar</taxon>
        <taxon>Stramenopiles</taxon>
        <taxon>Oomycota</taxon>
        <taxon>Saprolegniomycetes</taxon>
        <taxon>Saprolegniales</taxon>
        <taxon>Achlyaceae</taxon>
        <taxon>Achlya</taxon>
    </lineage>
</organism>
<evidence type="ECO:0000313" key="5">
    <source>
        <dbReference type="Proteomes" id="UP000243579"/>
    </source>
</evidence>
<keyword evidence="2" id="KW-0963">Cytoplasm</keyword>